<dbReference type="SUPFAM" id="SSF103473">
    <property type="entry name" value="MFS general substrate transporter"/>
    <property type="match status" value="1"/>
</dbReference>
<evidence type="ECO:0000259" key="8">
    <source>
        <dbReference type="PROSITE" id="PS50850"/>
    </source>
</evidence>
<protein>
    <submittedName>
        <fullName evidence="9">MFS transporter</fullName>
    </submittedName>
</protein>
<feature type="compositionally biased region" description="Basic and acidic residues" evidence="6">
    <location>
        <begin position="453"/>
        <end position="476"/>
    </location>
</feature>
<proteinExistence type="predicted"/>
<evidence type="ECO:0000256" key="6">
    <source>
        <dbReference type="SAM" id="MobiDB-lite"/>
    </source>
</evidence>
<feature type="transmembrane region" description="Helical" evidence="7">
    <location>
        <begin position="74"/>
        <end position="93"/>
    </location>
</feature>
<dbReference type="Proteomes" id="UP001601422">
    <property type="component" value="Unassembled WGS sequence"/>
</dbReference>
<evidence type="ECO:0000256" key="1">
    <source>
        <dbReference type="ARBA" id="ARBA00004651"/>
    </source>
</evidence>
<evidence type="ECO:0000256" key="4">
    <source>
        <dbReference type="ARBA" id="ARBA00023136"/>
    </source>
</evidence>
<keyword evidence="10" id="KW-1185">Reference proteome</keyword>
<comment type="caution">
    <text evidence="9">The sequence shown here is derived from an EMBL/GenBank/DDBJ whole genome shotgun (WGS) entry which is preliminary data.</text>
</comment>
<dbReference type="Gene3D" id="1.20.1720.10">
    <property type="entry name" value="Multidrug resistance protein D"/>
    <property type="match status" value="1"/>
</dbReference>
<reference evidence="9 10" key="1">
    <citation type="submission" date="2024-10" db="EMBL/GenBank/DDBJ databases">
        <title>The Natural Products Discovery Center: Release of the First 8490 Sequenced Strains for Exploring Actinobacteria Biosynthetic Diversity.</title>
        <authorList>
            <person name="Kalkreuter E."/>
            <person name="Kautsar S.A."/>
            <person name="Yang D."/>
            <person name="Bader C.D."/>
            <person name="Teijaro C.N."/>
            <person name="Fluegel L."/>
            <person name="Davis C.M."/>
            <person name="Simpson J.R."/>
            <person name="Lauterbach L."/>
            <person name="Steele A.D."/>
            <person name="Gui C."/>
            <person name="Meng S."/>
            <person name="Li G."/>
            <person name="Viehrig K."/>
            <person name="Ye F."/>
            <person name="Su P."/>
            <person name="Kiefer A.F."/>
            <person name="Nichols A."/>
            <person name="Cepeda A.J."/>
            <person name="Yan W."/>
            <person name="Fan B."/>
            <person name="Jiang Y."/>
            <person name="Adhikari A."/>
            <person name="Zheng C.-J."/>
            <person name="Schuster L."/>
            <person name="Cowan T.M."/>
            <person name="Smanski M.J."/>
            <person name="Chevrette M.G."/>
            <person name="De Carvalho L.P.S."/>
            <person name="Shen B."/>
        </authorList>
    </citation>
    <scope>NUCLEOTIDE SEQUENCE [LARGE SCALE GENOMIC DNA]</scope>
    <source>
        <strain evidence="9 10">NPDC005497</strain>
    </source>
</reference>
<dbReference type="CDD" id="cd17321">
    <property type="entry name" value="MFS_MMR_MDR_like"/>
    <property type="match status" value="1"/>
</dbReference>
<feature type="transmembrane region" description="Helical" evidence="7">
    <location>
        <begin position="50"/>
        <end position="67"/>
    </location>
</feature>
<keyword evidence="4 7" id="KW-0472">Membrane</keyword>
<name>A0ABW6MNF3_9ACTN</name>
<feature type="transmembrane region" description="Helical" evidence="7">
    <location>
        <begin position="330"/>
        <end position="348"/>
    </location>
</feature>
<feature type="transmembrane region" description="Helical" evidence="7">
    <location>
        <begin position="360"/>
        <end position="380"/>
    </location>
</feature>
<organism evidence="9 10">
    <name type="scientific">Streptomyces tibetensis</name>
    <dbReference type="NCBI Taxonomy" id="2382123"/>
    <lineage>
        <taxon>Bacteria</taxon>
        <taxon>Bacillati</taxon>
        <taxon>Actinomycetota</taxon>
        <taxon>Actinomycetes</taxon>
        <taxon>Kitasatosporales</taxon>
        <taxon>Streptomycetaceae</taxon>
        <taxon>Streptomyces</taxon>
    </lineage>
</organism>
<feature type="transmembrane region" description="Helical" evidence="7">
    <location>
        <begin position="134"/>
        <end position="158"/>
    </location>
</feature>
<evidence type="ECO:0000313" key="9">
    <source>
        <dbReference type="EMBL" id="MFF0002043.1"/>
    </source>
</evidence>
<dbReference type="Pfam" id="PF07690">
    <property type="entry name" value="MFS_1"/>
    <property type="match status" value="1"/>
</dbReference>
<evidence type="ECO:0000256" key="7">
    <source>
        <dbReference type="SAM" id="Phobius"/>
    </source>
</evidence>
<gene>
    <name evidence="9" type="ORF">ACFYQT_01070</name>
</gene>
<dbReference type="InterPro" id="IPR036259">
    <property type="entry name" value="MFS_trans_sf"/>
</dbReference>
<evidence type="ECO:0000256" key="2">
    <source>
        <dbReference type="ARBA" id="ARBA00022692"/>
    </source>
</evidence>
<feature type="transmembrane region" description="Helical" evidence="7">
    <location>
        <begin position="222"/>
        <end position="244"/>
    </location>
</feature>
<dbReference type="Gene3D" id="1.20.1250.20">
    <property type="entry name" value="MFS general substrate transporter like domains"/>
    <property type="match status" value="1"/>
</dbReference>
<dbReference type="InterPro" id="IPR020846">
    <property type="entry name" value="MFS_dom"/>
</dbReference>
<dbReference type="PANTHER" id="PTHR42718">
    <property type="entry name" value="MAJOR FACILITATOR SUPERFAMILY MULTIDRUG TRANSPORTER MFSC"/>
    <property type="match status" value="1"/>
</dbReference>
<dbReference type="InterPro" id="IPR011701">
    <property type="entry name" value="MFS"/>
</dbReference>
<feature type="transmembrane region" description="Helical" evidence="7">
    <location>
        <begin position="195"/>
        <end position="216"/>
    </location>
</feature>
<feature type="region of interest" description="Disordered" evidence="6">
    <location>
        <begin position="445"/>
        <end position="476"/>
    </location>
</feature>
<evidence type="ECO:0000256" key="3">
    <source>
        <dbReference type="ARBA" id="ARBA00022989"/>
    </source>
</evidence>
<evidence type="ECO:0000313" key="10">
    <source>
        <dbReference type="Proteomes" id="UP001601422"/>
    </source>
</evidence>
<keyword evidence="3 7" id="KW-1133">Transmembrane helix</keyword>
<feature type="domain" description="Major facilitator superfamily (MFS) profile" evidence="8">
    <location>
        <begin position="10"/>
        <end position="445"/>
    </location>
</feature>
<comment type="subcellular location">
    <subcellularLocation>
        <location evidence="1">Cell membrane</location>
        <topology evidence="1">Multi-pass membrane protein</topology>
    </subcellularLocation>
</comment>
<dbReference type="EMBL" id="JBIAJP010000001">
    <property type="protein sequence ID" value="MFF0002043.1"/>
    <property type="molecule type" value="Genomic_DNA"/>
</dbReference>
<accession>A0ABW6MNF3</accession>
<feature type="transmembrane region" description="Helical" evidence="7">
    <location>
        <begin position="264"/>
        <end position="289"/>
    </location>
</feature>
<feature type="transmembrane region" description="Helical" evidence="7">
    <location>
        <begin position="423"/>
        <end position="442"/>
    </location>
</feature>
<keyword evidence="2 7" id="KW-0812">Transmembrane</keyword>
<feature type="transmembrane region" description="Helical" evidence="7">
    <location>
        <begin position="99"/>
        <end position="122"/>
    </location>
</feature>
<feature type="transmembrane region" description="Helical" evidence="7">
    <location>
        <begin position="164"/>
        <end position="183"/>
    </location>
</feature>
<dbReference type="PANTHER" id="PTHR42718:SF42">
    <property type="entry name" value="EXPORT PROTEIN"/>
    <property type="match status" value="1"/>
</dbReference>
<dbReference type="PROSITE" id="PS50850">
    <property type="entry name" value="MFS"/>
    <property type="match status" value="1"/>
</dbReference>
<dbReference type="RefSeq" id="WP_389824323.1">
    <property type="nucleotide sequence ID" value="NZ_JBIAJP010000001.1"/>
</dbReference>
<keyword evidence="5" id="KW-0046">Antibiotic resistance</keyword>
<sequence>MTGRLVRSAPLLVSAAGAMIVALDGTVLLVAQPSLQRALAAGPAQVQWTSTGYLVAVAALLVLAGRLGDRYGHLRLLCTGLLGFGAASAGIALAPSVGWVIALRVVQGLFGALLQPATLAVLRSAYPERELRRAVAVRTGAIAVAAGSGPVLGGVLVAHFGWRAVFWLNVPVVLAAVLLALAVRLPAPDRPAPQPLDLTGAVLLAGTLALLVHALAGVPAHGWTAAPALLELSAVAALAVALALSQRRAAHPIVPSAVTRSVPVTASMVLLLLATAGLFGSLFTATFLLQGVRGLDPLATGLRVLPLTVLMVLGSPLASAALGRWGPRPTAVTGTLLVVSGVAGLARLSASDAVGPTGAFFALIGAGFAAVMVTATGTVVGDAPPEYAGAVGGLKQTATNIGPTLGIAVATSVGAAASAGPTLLVLAAITALGLLPAALLPGNRKAGMPQRPPGHEPEVLHVDNRHVPPRRTRDGV</sequence>
<evidence type="ECO:0000256" key="5">
    <source>
        <dbReference type="ARBA" id="ARBA00023251"/>
    </source>
</evidence>